<accession>A0A0R1HHG9</accession>
<dbReference type="InterPro" id="IPR050270">
    <property type="entry name" value="DegV_domain_contain"/>
</dbReference>
<evidence type="ECO:0000313" key="3">
    <source>
        <dbReference type="EMBL" id="KRK45957.1"/>
    </source>
</evidence>
<sequence>MKIAVLTDSSAYLADEIVEQLDIKVVNNPVLFGNRVYHENADLTATQFYQLLKTEDVLPTTSQVSMGEMEEKFEALAAEGYTDVICIHLSSGISGLVGNLEAFAPSVTSINVHVFDSKIDCAGMGNMVQLAATMAGKDKNVTEIMAKLTELRETTHVLFVVDDLNHLMRTGRLSNRSGFVGNILKIKPILTFDKEGKIIAIGKERKMKNAYSEIKAQFAEATRALDYPVRIDLIDANNPDLQAEWGQDLRTSFPDMRFESGYIGPLVGVHTGEKCLGLIWSRNWESLID</sequence>
<dbReference type="GO" id="GO:0008289">
    <property type="term" value="F:lipid binding"/>
    <property type="evidence" value="ECO:0007669"/>
    <property type="project" value="UniProtKB-KW"/>
</dbReference>
<keyword evidence="4" id="KW-1185">Reference proteome</keyword>
<dbReference type="OrthoDB" id="9775494at2"/>
<keyword evidence="2" id="KW-0446">Lipid-binding</keyword>
<dbReference type="Gene3D" id="3.40.50.10170">
    <property type="match status" value="1"/>
</dbReference>
<dbReference type="Pfam" id="PF02645">
    <property type="entry name" value="DegV"/>
    <property type="match status" value="1"/>
</dbReference>
<evidence type="ECO:0008006" key="5">
    <source>
        <dbReference type="Google" id="ProtNLM"/>
    </source>
</evidence>
<dbReference type="Gene3D" id="3.30.1180.10">
    <property type="match status" value="1"/>
</dbReference>
<proteinExistence type="predicted"/>
<dbReference type="PATRIC" id="fig|1423719.4.peg.933"/>
<dbReference type="PROSITE" id="PS51482">
    <property type="entry name" value="DEGV"/>
    <property type="match status" value="1"/>
</dbReference>
<dbReference type="SUPFAM" id="SSF82549">
    <property type="entry name" value="DAK1/DegV-like"/>
    <property type="match status" value="1"/>
</dbReference>
<dbReference type="NCBIfam" id="TIGR00762">
    <property type="entry name" value="DegV"/>
    <property type="match status" value="1"/>
</dbReference>
<dbReference type="InterPro" id="IPR003797">
    <property type="entry name" value="DegV"/>
</dbReference>
<comment type="caution">
    <text evidence="3">The sequence shown here is derived from an EMBL/GenBank/DDBJ whole genome shotgun (WGS) entry which is preliminary data.</text>
</comment>
<dbReference type="InterPro" id="IPR043168">
    <property type="entry name" value="DegV_C"/>
</dbReference>
<dbReference type="STRING" id="1423719.FC66_GL000917"/>
<dbReference type="PANTHER" id="PTHR33434:SF2">
    <property type="entry name" value="FATTY ACID-BINDING PROTEIN TM_1468"/>
    <property type="match status" value="1"/>
</dbReference>
<dbReference type="Proteomes" id="UP000051450">
    <property type="component" value="Unassembled WGS sequence"/>
</dbReference>
<dbReference type="AlphaFoldDB" id="A0A0R1HHG9"/>
<organism evidence="3 4">
    <name type="scientific">Dellaglioa algida DSM 15638</name>
    <dbReference type="NCBI Taxonomy" id="1423719"/>
    <lineage>
        <taxon>Bacteria</taxon>
        <taxon>Bacillati</taxon>
        <taxon>Bacillota</taxon>
        <taxon>Bacilli</taxon>
        <taxon>Lactobacillales</taxon>
        <taxon>Lactobacillaceae</taxon>
        <taxon>Dellaglioa</taxon>
    </lineage>
</organism>
<protein>
    <recommendedName>
        <fullName evidence="5">DegV family protein</fullName>
    </recommendedName>
</protein>
<evidence type="ECO:0000313" key="4">
    <source>
        <dbReference type="Proteomes" id="UP000051450"/>
    </source>
</evidence>
<comment type="function">
    <text evidence="1">May bind long-chain fatty acids, such as palmitate, and may play a role in lipid transport or fatty acid metabolism.</text>
</comment>
<evidence type="ECO:0000256" key="1">
    <source>
        <dbReference type="ARBA" id="ARBA00003238"/>
    </source>
</evidence>
<name>A0A0R1HHG9_9LACO</name>
<dbReference type="RefSeq" id="WP_057973985.1">
    <property type="nucleotide sequence ID" value="NZ_AZDI01000003.1"/>
</dbReference>
<reference evidence="3 4" key="1">
    <citation type="journal article" date="2015" name="Genome Announc.">
        <title>Expanding the biotechnology potential of lactobacilli through comparative genomics of 213 strains and associated genera.</title>
        <authorList>
            <person name="Sun Z."/>
            <person name="Harris H.M."/>
            <person name="McCann A."/>
            <person name="Guo C."/>
            <person name="Argimon S."/>
            <person name="Zhang W."/>
            <person name="Yang X."/>
            <person name="Jeffery I.B."/>
            <person name="Cooney J.C."/>
            <person name="Kagawa T.F."/>
            <person name="Liu W."/>
            <person name="Song Y."/>
            <person name="Salvetti E."/>
            <person name="Wrobel A."/>
            <person name="Rasinkangas P."/>
            <person name="Parkhill J."/>
            <person name="Rea M.C."/>
            <person name="O'Sullivan O."/>
            <person name="Ritari J."/>
            <person name="Douillard F.P."/>
            <person name="Paul Ross R."/>
            <person name="Yang R."/>
            <person name="Briner A.E."/>
            <person name="Felis G.E."/>
            <person name="de Vos W.M."/>
            <person name="Barrangou R."/>
            <person name="Klaenhammer T.R."/>
            <person name="Caufield P.W."/>
            <person name="Cui Y."/>
            <person name="Zhang H."/>
            <person name="O'Toole P.W."/>
        </authorList>
    </citation>
    <scope>NUCLEOTIDE SEQUENCE [LARGE SCALE GENOMIC DNA]</scope>
    <source>
        <strain evidence="3 4">DSM 15638</strain>
    </source>
</reference>
<gene>
    <name evidence="3" type="ORF">FC66_GL000917</name>
</gene>
<dbReference type="EMBL" id="AZDI01000003">
    <property type="protein sequence ID" value="KRK45957.1"/>
    <property type="molecule type" value="Genomic_DNA"/>
</dbReference>
<evidence type="ECO:0000256" key="2">
    <source>
        <dbReference type="ARBA" id="ARBA00023121"/>
    </source>
</evidence>
<dbReference type="PANTHER" id="PTHR33434">
    <property type="entry name" value="DEGV DOMAIN-CONTAINING PROTEIN DR_1986-RELATED"/>
    <property type="match status" value="1"/>
</dbReference>